<keyword evidence="2" id="KW-0812">Transmembrane</keyword>
<dbReference type="EMBL" id="LT981265">
    <property type="protein sequence ID" value="SPC33852.1"/>
    <property type="molecule type" value="Genomic_DNA"/>
</dbReference>
<feature type="transmembrane region" description="Helical" evidence="2">
    <location>
        <begin position="5"/>
        <end position="23"/>
    </location>
</feature>
<protein>
    <submittedName>
        <fullName evidence="3">Uncharacterized protein</fullName>
    </submittedName>
</protein>
<keyword evidence="4" id="KW-1185">Reference proteome</keyword>
<gene>
    <name evidence="3" type="ORF">NCAV_0671</name>
</gene>
<evidence type="ECO:0000256" key="1">
    <source>
        <dbReference type="SAM" id="MobiDB-lite"/>
    </source>
</evidence>
<reference evidence="4" key="1">
    <citation type="submission" date="2018-01" db="EMBL/GenBank/DDBJ databases">
        <authorList>
            <person name="Kerou L M."/>
        </authorList>
    </citation>
    <scope>NUCLEOTIDE SEQUENCE [LARGE SCALE GENOMIC DNA]</scope>
    <source>
        <strain evidence="4">SCU2</strain>
    </source>
</reference>
<dbReference type="AlphaFoldDB" id="A0A2K5AQC8"/>
<feature type="region of interest" description="Disordered" evidence="1">
    <location>
        <begin position="58"/>
        <end position="77"/>
    </location>
</feature>
<feature type="transmembrane region" description="Helical" evidence="2">
    <location>
        <begin position="29"/>
        <end position="50"/>
    </location>
</feature>
<proteinExistence type="predicted"/>
<evidence type="ECO:0000256" key="2">
    <source>
        <dbReference type="SAM" id="Phobius"/>
    </source>
</evidence>
<evidence type="ECO:0000313" key="4">
    <source>
        <dbReference type="Proteomes" id="UP000236248"/>
    </source>
</evidence>
<dbReference type="RefSeq" id="WP_103287362.1">
    <property type="nucleotide sequence ID" value="NZ_LT981265.1"/>
</dbReference>
<sequence>MDRWMVFIVSQFVSATLGFLWGVSTGNLLFIYIGGLFFAIGVFAVTRWGYDRFFRRKDKDRDKKGGGERRRGGGRNR</sequence>
<feature type="compositionally biased region" description="Basic and acidic residues" evidence="1">
    <location>
        <begin position="58"/>
        <end position="71"/>
    </location>
</feature>
<name>A0A2K5AQC8_9ARCH</name>
<dbReference type="KEGG" id="ncv:NCAV_0671"/>
<evidence type="ECO:0000313" key="3">
    <source>
        <dbReference type="EMBL" id="SPC33852.1"/>
    </source>
</evidence>
<keyword evidence="2" id="KW-0472">Membrane</keyword>
<dbReference type="GeneID" id="41594739"/>
<accession>A0A2K5AQC8</accession>
<dbReference type="Proteomes" id="UP000236248">
    <property type="component" value="Chromosome NCAV"/>
</dbReference>
<keyword evidence="2" id="KW-1133">Transmembrane helix</keyword>
<organism evidence="3 4">
    <name type="scientific">Candidatus Nitrosocaldus cavascurensis</name>
    <dbReference type="NCBI Taxonomy" id="2058097"/>
    <lineage>
        <taxon>Archaea</taxon>
        <taxon>Nitrososphaerota</taxon>
        <taxon>Nitrososphaeria</taxon>
        <taxon>Candidatus Nitrosocaldales</taxon>
        <taxon>Candidatus Nitrosocaldaceae</taxon>
        <taxon>Candidatus Nitrosocaldus</taxon>
    </lineage>
</organism>